<sequence>MNDYLRRGNKLWEGSRMFLPEHKQAILKRKREQGKLQKPELDEQHLEKINRMLKLAREIQAPVSVRFFEDGSFREITGTVKDFRPLERELKLLKKTGEAVFLKMDAIIDVERA</sequence>
<dbReference type="PANTHER" id="PTHR40051">
    <property type="entry name" value="IG HYPOTHETICAL 15966"/>
    <property type="match status" value="1"/>
</dbReference>
<accession>A0A5J4JBI1</accession>
<keyword evidence="2" id="KW-1185">Reference proteome</keyword>
<protein>
    <recommendedName>
        <fullName evidence="3">YolD-like protein</fullName>
    </recommendedName>
</protein>
<dbReference type="RefSeq" id="WP_151679531.1">
    <property type="nucleotide sequence ID" value="NZ_BKZP01000004.1"/>
</dbReference>
<evidence type="ECO:0000313" key="1">
    <source>
        <dbReference type="EMBL" id="GER69263.1"/>
    </source>
</evidence>
<dbReference type="Pfam" id="PF08863">
    <property type="entry name" value="YolD"/>
    <property type="match status" value="1"/>
</dbReference>
<proteinExistence type="predicted"/>
<dbReference type="AlphaFoldDB" id="A0A5J4JBI1"/>
<dbReference type="Proteomes" id="UP000391919">
    <property type="component" value="Unassembled WGS sequence"/>
</dbReference>
<dbReference type="EMBL" id="BKZQ01000005">
    <property type="protein sequence ID" value="GER69263.1"/>
    <property type="molecule type" value="Genomic_DNA"/>
</dbReference>
<comment type="caution">
    <text evidence="1">The sequence shown here is derived from an EMBL/GenBank/DDBJ whole genome shotgun (WGS) entry which is preliminary data.</text>
</comment>
<reference evidence="1 2" key="1">
    <citation type="submission" date="2019-09" db="EMBL/GenBank/DDBJ databases">
        <title>Draft genome sequence of Bacillus sp. JC-7.</title>
        <authorList>
            <person name="Tanaka N."/>
            <person name="Shiwa Y."/>
            <person name="Fujita N."/>
            <person name="Tanasupawat S."/>
        </authorList>
    </citation>
    <scope>NUCLEOTIDE SEQUENCE [LARGE SCALE GENOMIC DNA]</scope>
    <source>
        <strain evidence="1 2">JC-7</strain>
    </source>
</reference>
<name>A0A5J4JBI1_9BACI</name>
<dbReference type="PANTHER" id="PTHR40051:SF1">
    <property type="entry name" value="YOLD-LIKE FAMILY PROTEIN"/>
    <property type="match status" value="1"/>
</dbReference>
<organism evidence="1 2">
    <name type="scientific">Weizmannia acidilactici</name>
    <dbReference type="NCBI Taxonomy" id="2607726"/>
    <lineage>
        <taxon>Bacteria</taxon>
        <taxon>Bacillati</taxon>
        <taxon>Bacillota</taxon>
        <taxon>Bacilli</taxon>
        <taxon>Bacillales</taxon>
        <taxon>Bacillaceae</taxon>
        <taxon>Heyndrickxia</taxon>
    </lineage>
</organism>
<dbReference type="InterPro" id="IPR014962">
    <property type="entry name" value="YolD"/>
</dbReference>
<evidence type="ECO:0008006" key="3">
    <source>
        <dbReference type="Google" id="ProtNLM"/>
    </source>
</evidence>
<gene>
    <name evidence="1" type="primary">yqjX</name>
    <name evidence="1" type="ORF">BpJC7_05660</name>
</gene>
<evidence type="ECO:0000313" key="2">
    <source>
        <dbReference type="Proteomes" id="UP000391919"/>
    </source>
</evidence>